<evidence type="ECO:0008006" key="9">
    <source>
        <dbReference type="Google" id="ProtNLM"/>
    </source>
</evidence>
<evidence type="ECO:0000259" key="5">
    <source>
        <dbReference type="Pfam" id="PF07992"/>
    </source>
</evidence>
<dbReference type="InterPro" id="IPR016156">
    <property type="entry name" value="FAD/NAD-linked_Rdtase_dimer_sf"/>
</dbReference>
<dbReference type="EMBL" id="LSRE01000044">
    <property type="protein sequence ID" value="KXO91194.1"/>
    <property type="molecule type" value="Genomic_DNA"/>
</dbReference>
<comment type="caution">
    <text evidence="7">The sequence shown here is derived from an EMBL/GenBank/DDBJ whole genome shotgun (WGS) entry which is preliminary data.</text>
</comment>
<evidence type="ECO:0000259" key="6">
    <source>
        <dbReference type="Pfam" id="PF14759"/>
    </source>
</evidence>
<dbReference type="Proteomes" id="UP000070409">
    <property type="component" value="Unassembled WGS sequence"/>
</dbReference>
<dbReference type="Gene3D" id="3.50.50.60">
    <property type="entry name" value="FAD/NAD(P)-binding domain"/>
    <property type="match status" value="2"/>
</dbReference>
<keyword evidence="3" id="KW-0274">FAD</keyword>
<dbReference type="InterPro" id="IPR036188">
    <property type="entry name" value="FAD/NAD-bd_sf"/>
</dbReference>
<dbReference type="PRINTS" id="PR00411">
    <property type="entry name" value="PNDRDTASEI"/>
</dbReference>
<dbReference type="PANTHER" id="PTHR43557:SF2">
    <property type="entry name" value="RIESKE DOMAIN-CONTAINING PROTEIN-RELATED"/>
    <property type="match status" value="1"/>
</dbReference>
<keyword evidence="2" id="KW-0285">Flavoprotein</keyword>
<dbReference type="Pfam" id="PF14759">
    <property type="entry name" value="Reductase_C"/>
    <property type="match status" value="1"/>
</dbReference>
<dbReference type="InterPro" id="IPR028202">
    <property type="entry name" value="Reductase_C"/>
</dbReference>
<comment type="cofactor">
    <cofactor evidence="1">
        <name>FAD</name>
        <dbReference type="ChEBI" id="CHEBI:57692"/>
    </cofactor>
</comment>
<dbReference type="PRINTS" id="PR00368">
    <property type="entry name" value="FADPNR"/>
</dbReference>
<evidence type="ECO:0000256" key="4">
    <source>
        <dbReference type="ARBA" id="ARBA00023002"/>
    </source>
</evidence>
<keyword evidence="8" id="KW-1185">Reference proteome</keyword>
<evidence type="ECO:0000256" key="3">
    <source>
        <dbReference type="ARBA" id="ARBA00022827"/>
    </source>
</evidence>
<dbReference type="SUPFAM" id="SSF55424">
    <property type="entry name" value="FAD/NAD-linked reductases, dimerisation (C-terminal) domain"/>
    <property type="match status" value="1"/>
</dbReference>
<keyword evidence="4" id="KW-0560">Oxidoreductase</keyword>
<dbReference type="PANTHER" id="PTHR43557">
    <property type="entry name" value="APOPTOSIS-INDUCING FACTOR 1"/>
    <property type="match status" value="1"/>
</dbReference>
<evidence type="ECO:0000313" key="8">
    <source>
        <dbReference type="Proteomes" id="UP000070409"/>
    </source>
</evidence>
<organism evidence="7 8">
    <name type="scientific">Tsukamurella pseudospumae</name>
    <dbReference type="NCBI Taxonomy" id="239498"/>
    <lineage>
        <taxon>Bacteria</taxon>
        <taxon>Bacillati</taxon>
        <taxon>Actinomycetota</taxon>
        <taxon>Actinomycetes</taxon>
        <taxon>Mycobacteriales</taxon>
        <taxon>Tsukamurellaceae</taxon>
        <taxon>Tsukamurella</taxon>
    </lineage>
</organism>
<proteinExistence type="predicted"/>
<dbReference type="InterPro" id="IPR050446">
    <property type="entry name" value="FAD-oxidoreductase/Apoptosis"/>
</dbReference>
<dbReference type="Gene3D" id="3.30.390.30">
    <property type="match status" value="1"/>
</dbReference>
<evidence type="ECO:0000256" key="1">
    <source>
        <dbReference type="ARBA" id="ARBA00001974"/>
    </source>
</evidence>
<evidence type="ECO:0000313" key="7">
    <source>
        <dbReference type="EMBL" id="KXO91194.1"/>
    </source>
</evidence>
<sequence length="394" mass="40268">MSTDGVVIVGTGVAGATAALALRTGGYDGDVTLIGRDPHLPYRRPTLSKDVLLAGMPIEKALIKPAEHWSDIGVAVRTGVTVTGGETGPRTLELSDGSALTYGSLVLATGGAARHLPDLPPGPRVRYLRDFADAVGLRDELGRAGSVIVLGAGLIGSEVASAAAKLGASVAVIEPAPLPLVRVVPPSIGERLAGLHRDAGIDLLLGVRPGEITVETDQVAVALPDGAALVADLLVVAVGSVADTGLAERLALRVDDGILVDERYRTSADGVYAIGDCARVPHPLEGGTYRAENWSAAQDQGTAVAQVLLGESPAPTVPWGWSAQFGAVLQFAGWPAAEDALEVDGSMETNTGGAFFARCNRGGSLVGAIAMGRPKELRAARGELSEQIAAAVAR</sequence>
<feature type="domain" description="FAD/NAD(P)-binding" evidence="5">
    <location>
        <begin position="6"/>
        <end position="301"/>
    </location>
</feature>
<evidence type="ECO:0000256" key="2">
    <source>
        <dbReference type="ARBA" id="ARBA00022630"/>
    </source>
</evidence>
<protein>
    <recommendedName>
        <fullName evidence="9">FAD-dependent oxidoreductase</fullName>
    </recommendedName>
</protein>
<name>A0A137YZ22_9ACTN</name>
<feature type="domain" description="Reductase C-terminal" evidence="6">
    <location>
        <begin position="319"/>
        <end position="389"/>
    </location>
</feature>
<dbReference type="RefSeq" id="WP_068746565.1">
    <property type="nucleotide sequence ID" value="NZ_LSRE01000044.1"/>
</dbReference>
<gene>
    <name evidence="7" type="ORF">AXK61_06435</name>
</gene>
<dbReference type="InterPro" id="IPR023753">
    <property type="entry name" value="FAD/NAD-binding_dom"/>
</dbReference>
<dbReference type="SUPFAM" id="SSF51905">
    <property type="entry name" value="FAD/NAD(P)-binding domain"/>
    <property type="match status" value="1"/>
</dbReference>
<reference evidence="7 8" key="1">
    <citation type="submission" date="2016-02" db="EMBL/GenBank/DDBJ databases">
        <authorList>
            <person name="Teng J.L."/>
            <person name="Tang Y."/>
            <person name="Huang Y."/>
            <person name="Guo F."/>
            <person name="Wei W."/>
            <person name="Chen J.H."/>
            <person name="Wong S.Y."/>
            <person name="Lau S.K."/>
            <person name="Woo P.C."/>
        </authorList>
    </citation>
    <scope>NUCLEOTIDE SEQUENCE [LARGE SCALE GENOMIC DNA]</scope>
    <source>
        <strain evidence="7 8">JCM 13375</strain>
    </source>
</reference>
<accession>A0A137YZ22</accession>
<dbReference type="Pfam" id="PF07992">
    <property type="entry name" value="Pyr_redox_2"/>
    <property type="match status" value="1"/>
</dbReference>